<dbReference type="GO" id="GO:0003700">
    <property type="term" value="F:DNA-binding transcription factor activity"/>
    <property type="evidence" value="ECO:0007669"/>
    <property type="project" value="TreeGrafter"/>
</dbReference>
<dbReference type="EMBL" id="JFKA01000019">
    <property type="protein sequence ID" value="OSQ35448.1"/>
    <property type="molecule type" value="Genomic_DNA"/>
</dbReference>
<dbReference type="InterPro" id="IPR005471">
    <property type="entry name" value="Tscrpt_reg_IclR_N"/>
</dbReference>
<dbReference type="PROSITE" id="PS51077">
    <property type="entry name" value="HTH_ICLR"/>
    <property type="match status" value="1"/>
</dbReference>
<dbReference type="Pfam" id="PF09339">
    <property type="entry name" value="HTH_IclR"/>
    <property type="match status" value="1"/>
</dbReference>
<dbReference type="InterPro" id="IPR036388">
    <property type="entry name" value="WH-like_DNA-bd_sf"/>
</dbReference>
<reference evidence="6 7" key="1">
    <citation type="submission" date="2014-03" db="EMBL/GenBank/DDBJ databases">
        <title>The draft genome sequence of Thalassospira mesophila JCM 18969.</title>
        <authorList>
            <person name="Lai Q."/>
            <person name="Shao Z."/>
        </authorList>
    </citation>
    <scope>NUCLEOTIDE SEQUENCE [LARGE SCALE GENOMIC DNA]</scope>
    <source>
        <strain evidence="6 7">JCM 18969</strain>
    </source>
</reference>
<accession>A0A1Y2KUX2</accession>
<dbReference type="InterPro" id="IPR050707">
    <property type="entry name" value="HTH_MetabolicPath_Reg"/>
</dbReference>
<gene>
    <name evidence="6" type="ORF">TMES_21185</name>
</gene>
<dbReference type="SUPFAM" id="SSF55781">
    <property type="entry name" value="GAF domain-like"/>
    <property type="match status" value="1"/>
</dbReference>
<evidence type="ECO:0000259" key="5">
    <source>
        <dbReference type="PROSITE" id="PS51078"/>
    </source>
</evidence>
<dbReference type="RefSeq" id="WP_158091288.1">
    <property type="nucleotide sequence ID" value="NZ_JFKA01000019.1"/>
</dbReference>
<evidence type="ECO:0000313" key="6">
    <source>
        <dbReference type="EMBL" id="OSQ35448.1"/>
    </source>
</evidence>
<evidence type="ECO:0000256" key="3">
    <source>
        <dbReference type="ARBA" id="ARBA00023163"/>
    </source>
</evidence>
<dbReference type="GO" id="GO:0045892">
    <property type="term" value="P:negative regulation of DNA-templated transcription"/>
    <property type="evidence" value="ECO:0007669"/>
    <property type="project" value="TreeGrafter"/>
</dbReference>
<feature type="domain" description="IclR-ED" evidence="5">
    <location>
        <begin position="61"/>
        <end position="244"/>
    </location>
</feature>
<evidence type="ECO:0008006" key="8">
    <source>
        <dbReference type="Google" id="ProtNLM"/>
    </source>
</evidence>
<evidence type="ECO:0000256" key="1">
    <source>
        <dbReference type="ARBA" id="ARBA00023015"/>
    </source>
</evidence>
<dbReference type="SUPFAM" id="SSF46785">
    <property type="entry name" value="Winged helix' DNA-binding domain"/>
    <property type="match status" value="1"/>
</dbReference>
<dbReference type="Proteomes" id="UP000193391">
    <property type="component" value="Unassembled WGS sequence"/>
</dbReference>
<evidence type="ECO:0000313" key="7">
    <source>
        <dbReference type="Proteomes" id="UP000193391"/>
    </source>
</evidence>
<evidence type="ECO:0000259" key="4">
    <source>
        <dbReference type="PROSITE" id="PS51077"/>
    </source>
</evidence>
<protein>
    <recommendedName>
        <fullName evidence="8">IclR family transcriptional regulator</fullName>
    </recommendedName>
</protein>
<dbReference type="Gene3D" id="3.30.450.40">
    <property type="match status" value="1"/>
</dbReference>
<name>A0A1Y2KUX2_9PROT</name>
<dbReference type="OrthoDB" id="9807558at2"/>
<dbReference type="STRING" id="1293891.TMES_21185"/>
<keyword evidence="7" id="KW-1185">Reference proteome</keyword>
<dbReference type="PROSITE" id="PS51078">
    <property type="entry name" value="ICLR_ED"/>
    <property type="match status" value="1"/>
</dbReference>
<organism evidence="6 7">
    <name type="scientific">Thalassospira mesophila</name>
    <dbReference type="NCBI Taxonomy" id="1293891"/>
    <lineage>
        <taxon>Bacteria</taxon>
        <taxon>Pseudomonadati</taxon>
        <taxon>Pseudomonadota</taxon>
        <taxon>Alphaproteobacteria</taxon>
        <taxon>Rhodospirillales</taxon>
        <taxon>Thalassospiraceae</taxon>
        <taxon>Thalassospira</taxon>
    </lineage>
</organism>
<dbReference type="PANTHER" id="PTHR30136">
    <property type="entry name" value="HELIX-TURN-HELIX TRANSCRIPTIONAL REGULATOR, ICLR FAMILY"/>
    <property type="match status" value="1"/>
</dbReference>
<keyword evidence="1" id="KW-0805">Transcription regulation</keyword>
<dbReference type="Pfam" id="PF01614">
    <property type="entry name" value="IclR_C"/>
    <property type="match status" value="1"/>
</dbReference>
<proteinExistence type="predicted"/>
<dbReference type="InterPro" id="IPR029016">
    <property type="entry name" value="GAF-like_dom_sf"/>
</dbReference>
<keyword evidence="2" id="KW-0238">DNA-binding</keyword>
<keyword evidence="3" id="KW-0804">Transcription</keyword>
<evidence type="ECO:0000256" key="2">
    <source>
        <dbReference type="ARBA" id="ARBA00023125"/>
    </source>
</evidence>
<dbReference type="GO" id="GO:0003677">
    <property type="term" value="F:DNA binding"/>
    <property type="evidence" value="ECO:0007669"/>
    <property type="project" value="UniProtKB-KW"/>
</dbReference>
<dbReference type="Gene3D" id="1.10.10.10">
    <property type="entry name" value="Winged helix-like DNA-binding domain superfamily/Winged helix DNA-binding domain"/>
    <property type="match status" value="1"/>
</dbReference>
<dbReference type="PANTHER" id="PTHR30136:SF35">
    <property type="entry name" value="HTH-TYPE TRANSCRIPTIONAL REGULATOR RV1719"/>
    <property type="match status" value="1"/>
</dbReference>
<dbReference type="InterPro" id="IPR036390">
    <property type="entry name" value="WH_DNA-bd_sf"/>
</dbReference>
<dbReference type="InterPro" id="IPR014757">
    <property type="entry name" value="Tscrpt_reg_IclR_C"/>
</dbReference>
<dbReference type="AlphaFoldDB" id="A0A1Y2KUX2"/>
<dbReference type="SMART" id="SM00346">
    <property type="entry name" value="HTH_ICLR"/>
    <property type="match status" value="1"/>
</dbReference>
<feature type="domain" description="HTH iclR-type" evidence="4">
    <location>
        <begin position="3"/>
        <end position="64"/>
    </location>
</feature>
<sequence length="250" mass="27185">MSGRGAERILEVIEWLARQPVGRTLTDVVTSLALPKSSALMLLRTLVQSGYVRRDDAGLYHIRRLPGEVSADNRAWGTVLRLVDISLREAVSLTDETGFIGVFDDAQQVRYLNKVLPVREIRYDRDISVARIAAHVATGQVLLAGLSDAALNAYCADLALARDDVDTIALIKQIRTVRSNGYSLNLQGRVEGAAGIAAPVFDRNGNMVAALNIAGPRERIAARQDEILSVVIKAAQQASAALSEMRREGR</sequence>
<comment type="caution">
    <text evidence="6">The sequence shown here is derived from an EMBL/GenBank/DDBJ whole genome shotgun (WGS) entry which is preliminary data.</text>
</comment>